<feature type="active site" description="Proton donor" evidence="1">
    <location>
        <position position="82"/>
    </location>
</feature>
<dbReference type="GO" id="GO:0005975">
    <property type="term" value="P:carbohydrate metabolic process"/>
    <property type="evidence" value="ECO:0007669"/>
    <property type="project" value="InterPro"/>
</dbReference>
<dbReference type="Gene3D" id="3.20.20.70">
    <property type="entry name" value="Aldolase class I"/>
    <property type="match status" value="1"/>
</dbReference>
<feature type="binding site" evidence="3">
    <location>
        <position position="168"/>
    </location>
    <ligand>
        <name>Zn(2+)</name>
        <dbReference type="ChEBI" id="CHEBI:29105"/>
        <label>1</label>
        <note>catalytic</note>
    </ligand>
</feature>
<accession>A0A7C2C355</accession>
<dbReference type="SUPFAM" id="SSF51569">
    <property type="entry name" value="Aldolase"/>
    <property type="match status" value="1"/>
</dbReference>
<sequence length="263" mass="28705">MWIRDGRELFQDAFRRGYALPAFNVASLEMIQACLRAAEALRAPVVLQTYREEVRRVAPEAFAAMVRALAERVRVPVLLHLDHGGSLEEVFRALRAGYGSAMWDAQGMGIGKVAEGVARVAPLVHGMGAALEVAAEGFSGEERSRPEEVAALLQAGADVVAVAVGSRHGEESRLDLPLLARIREEARGPFALHGGSGIPPEDLEAAVRLGVVKVNVGTALYRSLRALLGRPWEHHRLFYKVVEEELMKVAEVYIRRTQAEGKA</sequence>
<comment type="caution">
    <text evidence="4">The sequence shown here is derived from an EMBL/GenBank/DDBJ whole genome shotgun (WGS) entry which is preliminary data.</text>
</comment>
<dbReference type="EMBL" id="DSKL01000252">
    <property type="protein sequence ID" value="HEH82633.1"/>
    <property type="molecule type" value="Genomic_DNA"/>
</dbReference>
<dbReference type="InterPro" id="IPR013785">
    <property type="entry name" value="Aldolase_TIM"/>
</dbReference>
<dbReference type="GO" id="GO:0008270">
    <property type="term" value="F:zinc ion binding"/>
    <property type="evidence" value="ECO:0007669"/>
    <property type="project" value="InterPro"/>
</dbReference>
<dbReference type="InterPro" id="IPR050246">
    <property type="entry name" value="Class_II_FBP_aldolase"/>
</dbReference>
<comment type="cofactor">
    <cofactor evidence="3">
        <name>Zn(2+)</name>
        <dbReference type="ChEBI" id="CHEBI:29105"/>
    </cofactor>
    <text evidence="3">Binds 2 Zn(2+) ions per subunit. One is catalytic and the other provides a structural contribution.</text>
</comment>
<dbReference type="EMBL" id="DSHZ01000042">
    <property type="protein sequence ID" value="HEO41435.1"/>
    <property type="molecule type" value="Genomic_DNA"/>
</dbReference>
<reference evidence="4" key="1">
    <citation type="journal article" date="2020" name="mSystems">
        <title>Genome- and Community-Level Interaction Insights into Carbon Utilization and Element Cycling Functions of Hydrothermarchaeota in Hydrothermal Sediment.</title>
        <authorList>
            <person name="Zhou Z."/>
            <person name="Liu Y."/>
            <person name="Xu W."/>
            <person name="Pan J."/>
            <person name="Luo Z.H."/>
            <person name="Li M."/>
        </authorList>
    </citation>
    <scope>NUCLEOTIDE SEQUENCE [LARGE SCALE GENOMIC DNA]</scope>
    <source>
        <strain evidence="5">SpSt-189</strain>
        <strain evidence="4">SpSt-246</strain>
    </source>
</reference>
<name>A0A7C2C355_9DEIN</name>
<dbReference type="PANTHER" id="PTHR30304">
    <property type="entry name" value="D-TAGATOSE-1,6-BISPHOSPHATE ALDOLASE"/>
    <property type="match status" value="1"/>
</dbReference>
<evidence type="ECO:0000313" key="5">
    <source>
        <dbReference type="EMBL" id="HEO41435.1"/>
    </source>
</evidence>
<feature type="binding site" evidence="2">
    <location>
        <begin position="215"/>
        <end position="218"/>
    </location>
    <ligand>
        <name>dihydroxyacetone phosphate</name>
        <dbReference type="ChEBI" id="CHEBI:57642"/>
    </ligand>
</feature>
<dbReference type="GO" id="GO:0016832">
    <property type="term" value="F:aldehyde-lyase activity"/>
    <property type="evidence" value="ECO:0007669"/>
    <property type="project" value="InterPro"/>
</dbReference>
<feature type="binding site" evidence="2">
    <location>
        <position position="169"/>
    </location>
    <ligand>
        <name>dihydroxyacetone phosphate</name>
        <dbReference type="ChEBI" id="CHEBI:57642"/>
    </ligand>
</feature>
<feature type="binding site" evidence="3">
    <location>
        <position position="193"/>
    </location>
    <ligand>
        <name>Zn(2+)</name>
        <dbReference type="ChEBI" id="CHEBI:29105"/>
        <label>1</label>
        <note>catalytic</note>
    </ligand>
</feature>
<organism evidence="4">
    <name type="scientific">Thermus islandicus</name>
    <dbReference type="NCBI Taxonomy" id="540988"/>
    <lineage>
        <taxon>Bacteria</taxon>
        <taxon>Thermotogati</taxon>
        <taxon>Deinococcota</taxon>
        <taxon>Deinococci</taxon>
        <taxon>Thermales</taxon>
        <taxon>Thermaceae</taxon>
        <taxon>Thermus</taxon>
    </lineage>
</organism>
<proteinExistence type="predicted"/>
<dbReference type="PIRSF" id="PIRSF001359">
    <property type="entry name" value="F_bP_aldolase_II"/>
    <property type="match status" value="1"/>
</dbReference>
<feature type="binding site" evidence="3">
    <location>
        <position position="83"/>
    </location>
    <ligand>
        <name>Zn(2+)</name>
        <dbReference type="ChEBI" id="CHEBI:29105"/>
        <label>1</label>
        <note>catalytic</note>
    </ligand>
</feature>
<keyword evidence="3" id="KW-0862">Zinc</keyword>
<evidence type="ECO:0000313" key="4">
    <source>
        <dbReference type="EMBL" id="HEH82633.1"/>
    </source>
</evidence>
<gene>
    <name evidence="5" type="ORF">ENP09_00760</name>
    <name evidence="4" type="ORF">ENP73_06570</name>
</gene>
<protein>
    <submittedName>
        <fullName evidence="4">Class II fructose-bisphosphate aldolase</fullName>
    </submittedName>
</protein>
<dbReference type="InterPro" id="IPR000771">
    <property type="entry name" value="FBA_II"/>
</dbReference>
<evidence type="ECO:0000256" key="2">
    <source>
        <dbReference type="PIRSR" id="PIRSR001359-2"/>
    </source>
</evidence>
<dbReference type="PANTHER" id="PTHR30304:SF0">
    <property type="entry name" value="D-TAGATOSE-1,6-BISPHOSPHATE ALDOLASE SUBUNIT GATY-RELATED"/>
    <property type="match status" value="1"/>
</dbReference>
<evidence type="ECO:0000256" key="3">
    <source>
        <dbReference type="PIRSR" id="PIRSR001359-3"/>
    </source>
</evidence>
<feature type="binding site" evidence="2">
    <location>
        <begin position="194"/>
        <end position="196"/>
    </location>
    <ligand>
        <name>dihydroxyacetone phosphate</name>
        <dbReference type="ChEBI" id="CHEBI:57642"/>
    </ligand>
</feature>
<keyword evidence="3" id="KW-0479">Metal-binding</keyword>
<dbReference type="AlphaFoldDB" id="A0A7C2C355"/>
<dbReference type="Pfam" id="PF01116">
    <property type="entry name" value="F_bP_aldolase"/>
    <property type="match status" value="1"/>
</dbReference>
<dbReference type="PROSITE" id="PS00602">
    <property type="entry name" value="ALDOLASE_CLASS_II_1"/>
    <property type="match status" value="1"/>
</dbReference>
<feature type="binding site" evidence="3">
    <location>
        <position position="104"/>
    </location>
    <ligand>
        <name>Zn(2+)</name>
        <dbReference type="ChEBI" id="CHEBI:29105"/>
        <label>2</label>
    </ligand>
</feature>
<evidence type="ECO:0000256" key="1">
    <source>
        <dbReference type="PIRSR" id="PIRSR001359-1"/>
    </source>
</evidence>